<feature type="non-terminal residue" evidence="1">
    <location>
        <position position="1"/>
    </location>
</feature>
<name>A0ABD0LZC5_9CAEN</name>
<protein>
    <submittedName>
        <fullName evidence="1">Uncharacterized protein</fullName>
    </submittedName>
</protein>
<comment type="caution">
    <text evidence="1">The sequence shown here is derived from an EMBL/GenBank/DDBJ whole genome shotgun (WGS) entry which is preliminary data.</text>
</comment>
<dbReference type="Proteomes" id="UP001519460">
    <property type="component" value="Unassembled WGS sequence"/>
</dbReference>
<reference evidence="1 2" key="1">
    <citation type="journal article" date="2023" name="Sci. Data">
        <title>Genome assembly of the Korean intertidal mud-creeper Batillaria attramentaria.</title>
        <authorList>
            <person name="Patra A.K."/>
            <person name="Ho P.T."/>
            <person name="Jun S."/>
            <person name="Lee S.J."/>
            <person name="Kim Y."/>
            <person name="Won Y.J."/>
        </authorList>
    </citation>
    <scope>NUCLEOTIDE SEQUENCE [LARGE SCALE GENOMIC DNA]</scope>
    <source>
        <strain evidence="1">Wonlab-2016</strain>
    </source>
</reference>
<dbReference type="Gene3D" id="2.60.120.920">
    <property type="match status" value="1"/>
</dbReference>
<organism evidence="1 2">
    <name type="scientific">Batillaria attramentaria</name>
    <dbReference type="NCBI Taxonomy" id="370345"/>
    <lineage>
        <taxon>Eukaryota</taxon>
        <taxon>Metazoa</taxon>
        <taxon>Spiralia</taxon>
        <taxon>Lophotrochozoa</taxon>
        <taxon>Mollusca</taxon>
        <taxon>Gastropoda</taxon>
        <taxon>Caenogastropoda</taxon>
        <taxon>Sorbeoconcha</taxon>
        <taxon>Cerithioidea</taxon>
        <taxon>Batillariidae</taxon>
        <taxon>Batillaria</taxon>
    </lineage>
</organism>
<evidence type="ECO:0000313" key="2">
    <source>
        <dbReference type="Proteomes" id="UP001519460"/>
    </source>
</evidence>
<dbReference type="InterPro" id="IPR043136">
    <property type="entry name" value="B30.2/SPRY_sf"/>
</dbReference>
<keyword evidence="2" id="KW-1185">Reference proteome</keyword>
<proteinExistence type="predicted"/>
<sequence>TGTACMFTPPDNLYSESKIGVMLDEDKRLHLYIDGQEKGVVPILLEKSEPEPKWYAYWDLRTSCQQVW</sequence>
<evidence type="ECO:0000313" key="1">
    <source>
        <dbReference type="EMBL" id="KAK7504511.1"/>
    </source>
</evidence>
<dbReference type="AlphaFoldDB" id="A0ABD0LZC5"/>
<accession>A0ABD0LZC5</accession>
<dbReference type="EMBL" id="JACVVK020000015">
    <property type="protein sequence ID" value="KAK7504511.1"/>
    <property type="molecule type" value="Genomic_DNA"/>
</dbReference>
<gene>
    <name evidence="1" type="ORF">BaRGS_00004377</name>
</gene>